<evidence type="ECO:0000256" key="1">
    <source>
        <dbReference type="SAM" id="SignalP"/>
    </source>
</evidence>
<sequence length="112" mass="11650">MPVLRFVLVAGMIATLPACLATKVVTVPVGVAGDVVEGTAKGAYKVGSGVVSATGDALDGPERDVKLTVKVKKFSGGTKTYTRTVESDDIEKTLEKLGKKGTIIDVRVDEVD</sequence>
<accession>A0A059DYK4</accession>
<dbReference type="AlphaFoldDB" id="A0A059DYK4"/>
<dbReference type="OrthoDB" id="7620411at2"/>
<organism evidence="2 3">
    <name type="scientific">Hyphomonas atlantica</name>
    <dbReference type="NCBI Taxonomy" id="1280948"/>
    <lineage>
        <taxon>Bacteria</taxon>
        <taxon>Pseudomonadati</taxon>
        <taxon>Pseudomonadota</taxon>
        <taxon>Alphaproteobacteria</taxon>
        <taxon>Hyphomonadales</taxon>
        <taxon>Hyphomonadaceae</taxon>
        <taxon>Hyphomonas</taxon>
    </lineage>
</organism>
<dbReference type="EMBL" id="AWFH01000056">
    <property type="protein sequence ID" value="KCZ58627.1"/>
    <property type="molecule type" value="Genomic_DNA"/>
</dbReference>
<keyword evidence="3" id="KW-1185">Reference proteome</keyword>
<reference evidence="2 3" key="1">
    <citation type="journal article" date="2014" name="Antonie Van Leeuwenhoek">
        <title>Hyphomonas beringensis sp. nov. and Hyphomonas chukchiensis sp. nov., isolated from surface seawater of the Bering Sea and Chukchi Sea.</title>
        <authorList>
            <person name="Li C."/>
            <person name="Lai Q."/>
            <person name="Li G."/>
            <person name="Dong C."/>
            <person name="Wang J."/>
            <person name="Liao Y."/>
            <person name="Shao Z."/>
        </authorList>
    </citation>
    <scope>NUCLEOTIDE SEQUENCE [LARGE SCALE GENOMIC DNA]</scope>
    <source>
        <strain evidence="2 3">22II1-22F38</strain>
    </source>
</reference>
<evidence type="ECO:0000313" key="3">
    <source>
        <dbReference type="Proteomes" id="UP000024547"/>
    </source>
</evidence>
<comment type="caution">
    <text evidence="2">The sequence shown here is derived from an EMBL/GenBank/DDBJ whole genome shotgun (WGS) entry which is preliminary data.</text>
</comment>
<protein>
    <submittedName>
        <fullName evidence="2">Uncharacterized protein</fullName>
    </submittedName>
</protein>
<proteinExistence type="predicted"/>
<keyword evidence="1" id="KW-0732">Signal</keyword>
<name>A0A059DYK4_9PROT</name>
<gene>
    <name evidence="2" type="ORF">HY36_09620</name>
</gene>
<feature type="signal peptide" evidence="1">
    <location>
        <begin position="1"/>
        <end position="20"/>
    </location>
</feature>
<evidence type="ECO:0000313" key="2">
    <source>
        <dbReference type="EMBL" id="KCZ58627.1"/>
    </source>
</evidence>
<feature type="chain" id="PRO_5001576807" evidence="1">
    <location>
        <begin position="21"/>
        <end position="112"/>
    </location>
</feature>
<dbReference type="Proteomes" id="UP000024547">
    <property type="component" value="Unassembled WGS sequence"/>
</dbReference>
<dbReference type="RefSeq" id="WP_035554468.1">
    <property type="nucleotide sequence ID" value="NZ_AWFH01000056.1"/>
</dbReference>
<dbReference type="PATRIC" id="fig|1280948.3.peg.3043"/>